<keyword evidence="3" id="KW-0805">Transcription regulation</keyword>
<dbReference type="GO" id="GO:0000124">
    <property type="term" value="C:SAGA complex"/>
    <property type="evidence" value="ECO:0007669"/>
    <property type="project" value="TreeGrafter"/>
</dbReference>
<dbReference type="GO" id="GO:0046982">
    <property type="term" value="F:protein heterodimerization activity"/>
    <property type="evidence" value="ECO:0007669"/>
    <property type="project" value="InterPro"/>
</dbReference>
<comment type="similarity">
    <text evidence="2">Belongs to the TAF9 family.</text>
</comment>
<dbReference type="EMBL" id="HBFV01001495">
    <property type="protein sequence ID" value="CAD8928715.1"/>
    <property type="molecule type" value="Transcribed_RNA"/>
</dbReference>
<keyword evidence="4" id="KW-0804">Transcription</keyword>
<dbReference type="GO" id="GO:0003713">
    <property type="term" value="F:transcription coactivator activity"/>
    <property type="evidence" value="ECO:0007669"/>
    <property type="project" value="TreeGrafter"/>
</dbReference>
<dbReference type="InterPro" id="IPR009072">
    <property type="entry name" value="Histone-fold"/>
</dbReference>
<evidence type="ECO:0000256" key="3">
    <source>
        <dbReference type="ARBA" id="ARBA00023015"/>
    </source>
</evidence>
<comment type="subcellular location">
    <subcellularLocation>
        <location evidence="1">Nucleus</location>
    </subcellularLocation>
</comment>
<dbReference type="SUPFAM" id="SSF47113">
    <property type="entry name" value="Histone-fold"/>
    <property type="match status" value="1"/>
</dbReference>
<dbReference type="CDD" id="cd07979">
    <property type="entry name" value="HFD_TAF9"/>
    <property type="match status" value="1"/>
</dbReference>
<protein>
    <recommendedName>
        <fullName evidence="7">Transcription initiation factor TFIID subunit 9</fullName>
    </recommendedName>
</protein>
<evidence type="ECO:0000256" key="4">
    <source>
        <dbReference type="ARBA" id="ARBA00023163"/>
    </source>
</evidence>
<sequence length="138" mass="15165">MPSKEEDTFKGGPLPGDVQVICDVLDSAKVEDYDCRVVDQLVSFMYGYTSNVLQDAQEISKEMHAETNTIGTDDVAIAMKLQSHHTFVDAPPLHTVGMIASQVNSVPLPEVVERDGLRIPVDESDLLTNPNVQLEPKK</sequence>
<reference evidence="6" key="1">
    <citation type="submission" date="2021-01" db="EMBL/GenBank/DDBJ databases">
        <authorList>
            <person name="Corre E."/>
            <person name="Pelletier E."/>
            <person name="Niang G."/>
            <person name="Scheremetjew M."/>
            <person name="Finn R."/>
            <person name="Kale V."/>
            <person name="Holt S."/>
            <person name="Cochrane G."/>
            <person name="Meng A."/>
            <person name="Brown T."/>
            <person name="Cohen L."/>
        </authorList>
    </citation>
    <scope>NUCLEOTIDE SEQUENCE</scope>
    <source>
        <strain evidence="6">CCMP2329</strain>
    </source>
</reference>
<evidence type="ECO:0000256" key="5">
    <source>
        <dbReference type="ARBA" id="ARBA00023242"/>
    </source>
</evidence>
<name>A0A7S1CWJ3_9CHLO</name>
<dbReference type="AlphaFoldDB" id="A0A7S1CWJ3"/>
<proteinExistence type="inferred from homology"/>
<dbReference type="GO" id="GO:0005669">
    <property type="term" value="C:transcription factor TFIID complex"/>
    <property type="evidence" value="ECO:0007669"/>
    <property type="project" value="TreeGrafter"/>
</dbReference>
<dbReference type="PANTHER" id="PTHR48068:SF4">
    <property type="entry name" value="TATA-BOX BINDING PROTEIN ASSOCIATED FACTOR 9"/>
    <property type="match status" value="1"/>
</dbReference>
<evidence type="ECO:0000313" key="6">
    <source>
        <dbReference type="EMBL" id="CAD8928715.1"/>
    </source>
</evidence>
<dbReference type="Pfam" id="PF02291">
    <property type="entry name" value="TFIID-31kDa"/>
    <property type="match status" value="1"/>
</dbReference>
<evidence type="ECO:0000256" key="2">
    <source>
        <dbReference type="ARBA" id="ARBA00007646"/>
    </source>
</evidence>
<dbReference type="InterPro" id="IPR003162">
    <property type="entry name" value="TFIID-31"/>
</dbReference>
<dbReference type="PANTHER" id="PTHR48068">
    <property type="entry name" value="TAF9 RNA POLYMERASE II, TATA BOX-BINDING PROTEIN (TBP)-ASSOCIATED FACTOR"/>
    <property type="match status" value="1"/>
</dbReference>
<evidence type="ECO:0008006" key="7">
    <source>
        <dbReference type="Google" id="ProtNLM"/>
    </source>
</evidence>
<dbReference type="Gene3D" id="1.10.20.10">
    <property type="entry name" value="Histone, subunit A"/>
    <property type="match status" value="1"/>
</dbReference>
<accession>A0A7S1CWJ3</accession>
<dbReference type="GO" id="GO:0051123">
    <property type="term" value="P:RNA polymerase II preinitiation complex assembly"/>
    <property type="evidence" value="ECO:0007669"/>
    <property type="project" value="TreeGrafter"/>
</dbReference>
<keyword evidence="5" id="KW-0539">Nucleus</keyword>
<organism evidence="6">
    <name type="scientific">Picochlorum oklahomense</name>
    <dbReference type="NCBI Taxonomy" id="249345"/>
    <lineage>
        <taxon>Eukaryota</taxon>
        <taxon>Viridiplantae</taxon>
        <taxon>Chlorophyta</taxon>
        <taxon>core chlorophytes</taxon>
        <taxon>Trebouxiophyceae</taxon>
        <taxon>Trebouxiophyceae incertae sedis</taxon>
        <taxon>Picochlorum</taxon>
    </lineage>
</organism>
<dbReference type="GO" id="GO:0016251">
    <property type="term" value="F:RNA polymerase II general transcription initiation factor activity"/>
    <property type="evidence" value="ECO:0007669"/>
    <property type="project" value="TreeGrafter"/>
</dbReference>
<evidence type="ECO:0000256" key="1">
    <source>
        <dbReference type="ARBA" id="ARBA00004123"/>
    </source>
</evidence>
<dbReference type="InterPro" id="IPR051431">
    <property type="entry name" value="TFIID_subunit_9"/>
</dbReference>
<gene>
    <name evidence="6" type="ORF">POKL1161_LOCUS1068</name>
</gene>